<feature type="chain" id="PRO_5045575702" evidence="1">
    <location>
        <begin position="28"/>
        <end position="250"/>
    </location>
</feature>
<organism evidence="3 4">
    <name type="scientific">Sphingobium olei</name>
    <dbReference type="NCBI Taxonomy" id="420955"/>
    <lineage>
        <taxon>Bacteria</taxon>
        <taxon>Pseudomonadati</taxon>
        <taxon>Pseudomonadota</taxon>
        <taxon>Alphaproteobacteria</taxon>
        <taxon>Sphingomonadales</taxon>
        <taxon>Sphingomonadaceae</taxon>
        <taxon>Sphingobium</taxon>
    </lineage>
</organism>
<feature type="domain" description="Putative auto-transporter adhesin head GIN" evidence="2">
    <location>
        <begin position="51"/>
        <end position="234"/>
    </location>
</feature>
<dbReference type="Proteomes" id="UP001597203">
    <property type="component" value="Unassembled WGS sequence"/>
</dbReference>
<evidence type="ECO:0000313" key="4">
    <source>
        <dbReference type="Proteomes" id="UP001597203"/>
    </source>
</evidence>
<protein>
    <submittedName>
        <fullName evidence="3">Head GIN domain-containing protein</fullName>
    </submittedName>
</protein>
<name>A0ABW3P0I1_9SPHN</name>
<evidence type="ECO:0000313" key="3">
    <source>
        <dbReference type="EMBL" id="MFD1105060.1"/>
    </source>
</evidence>
<accession>A0ABW3P0I1</accession>
<comment type="caution">
    <text evidence="3">The sequence shown here is derived from an EMBL/GenBank/DDBJ whole genome shotgun (WGS) entry which is preliminary data.</text>
</comment>
<dbReference type="EMBL" id="JBHTLS010000118">
    <property type="protein sequence ID" value="MFD1105060.1"/>
    <property type="molecule type" value="Genomic_DNA"/>
</dbReference>
<dbReference type="Gene3D" id="2.160.20.120">
    <property type="match status" value="1"/>
</dbReference>
<evidence type="ECO:0000256" key="1">
    <source>
        <dbReference type="SAM" id="SignalP"/>
    </source>
</evidence>
<gene>
    <name evidence="3" type="ORF">ACFQ24_09265</name>
</gene>
<dbReference type="RefSeq" id="WP_380910569.1">
    <property type="nucleotide sequence ID" value="NZ_JBHTLS010000118.1"/>
</dbReference>
<dbReference type="PANTHER" id="PTHR39200">
    <property type="entry name" value="HYPOTHETICAL EXPORTED PROTEIN"/>
    <property type="match status" value="1"/>
</dbReference>
<keyword evidence="1" id="KW-0732">Signal</keyword>
<dbReference type="InterPro" id="IPR021255">
    <property type="entry name" value="DUF2807"/>
</dbReference>
<dbReference type="PANTHER" id="PTHR39200:SF1">
    <property type="entry name" value="AUTO-TRANSPORTER ADHESIN HEAD GIN DOMAIN-CONTAINING PROTEIN-RELATED"/>
    <property type="match status" value="1"/>
</dbReference>
<evidence type="ECO:0000259" key="2">
    <source>
        <dbReference type="Pfam" id="PF10988"/>
    </source>
</evidence>
<feature type="signal peptide" evidence="1">
    <location>
        <begin position="1"/>
        <end position="27"/>
    </location>
</feature>
<reference evidence="4" key="1">
    <citation type="journal article" date="2019" name="Int. J. Syst. Evol. Microbiol.">
        <title>The Global Catalogue of Microorganisms (GCM) 10K type strain sequencing project: providing services to taxonomists for standard genome sequencing and annotation.</title>
        <authorList>
            <consortium name="The Broad Institute Genomics Platform"/>
            <consortium name="The Broad Institute Genome Sequencing Center for Infectious Disease"/>
            <person name="Wu L."/>
            <person name="Ma J."/>
        </authorList>
    </citation>
    <scope>NUCLEOTIDE SEQUENCE [LARGE SCALE GENOMIC DNA]</scope>
    <source>
        <strain evidence="4">CCUG 54329</strain>
    </source>
</reference>
<proteinExistence type="predicted"/>
<dbReference type="Pfam" id="PF10988">
    <property type="entry name" value="DUF2807"/>
    <property type="match status" value="1"/>
</dbReference>
<sequence>MRAPAARPLLAPAMLIASLALIPAACSREGGGSDSDASTPADPAAWAAIKDFTKVEATGPDTVIITRGAFSVKAEGDQKILDRLEIRRDGDTLEIGRKRRYGMNWSDDKGVTIRVSMPAIRAVEATGSGDIDVDRVDGASFDADLTGSGNVRIAAMAVQSLEAEITGSGDMSATGSADKLDLSVTGSGNFSGEGLKAGGGEVSVLGSGNASLASDGVLDISILGSGDVTVKGKAQCKTSIMGSGEARCRP</sequence>
<keyword evidence="4" id="KW-1185">Reference proteome</keyword>